<dbReference type="InterPro" id="IPR006895">
    <property type="entry name" value="Znf_Sec23_Sec24"/>
</dbReference>
<evidence type="ECO:0000259" key="1">
    <source>
        <dbReference type="Pfam" id="PF04810"/>
    </source>
</evidence>
<reference evidence="2 3" key="1">
    <citation type="submission" date="2020-07" db="EMBL/GenBank/DDBJ databases">
        <title>Facklamia lactis sp. nov., isolated from raw milk.</title>
        <authorList>
            <person name="Doll E.V."/>
            <person name="Huptas C."/>
            <person name="Staib L."/>
            <person name="Wenning M."/>
            <person name="Scherer S."/>
        </authorList>
    </citation>
    <scope>NUCLEOTIDE SEQUENCE [LARGE SCALE GENOMIC DNA]</scope>
    <source>
        <strain evidence="2 3">DSM 104272</strain>
    </source>
</reference>
<gene>
    <name evidence="2" type="ORF">HYQ42_08820</name>
</gene>
<dbReference type="Gene3D" id="2.30.30.380">
    <property type="entry name" value="Zn-finger domain of Sec23/24"/>
    <property type="match status" value="1"/>
</dbReference>
<evidence type="ECO:0000313" key="2">
    <source>
        <dbReference type="EMBL" id="MBG9978894.1"/>
    </source>
</evidence>
<feature type="domain" description="Zinc finger Sec23/Sec24-type" evidence="1">
    <location>
        <begin position="12"/>
        <end position="44"/>
    </location>
</feature>
<dbReference type="Proteomes" id="UP000823401">
    <property type="component" value="Unassembled WGS sequence"/>
</dbReference>
<protein>
    <submittedName>
        <fullName evidence="2">Sec23/Sec24 zinc finger-containing protein</fullName>
    </submittedName>
</protein>
<dbReference type="Pfam" id="PF04810">
    <property type="entry name" value="zf-Sec23_Sec24"/>
    <property type="match status" value="1"/>
</dbReference>
<proteinExistence type="predicted"/>
<sequence length="59" mass="7110">MENRFPDVDWFCDRCDSHLNNQVGFDDNKYIWQCTECNHKNSISSTNIYESKVDFDIRD</sequence>
<dbReference type="InterPro" id="IPR036174">
    <property type="entry name" value="Znf_Sec23_Sec24_sf"/>
</dbReference>
<evidence type="ECO:0000313" key="3">
    <source>
        <dbReference type="Proteomes" id="UP000823401"/>
    </source>
</evidence>
<accession>A0ABS0LKY6</accession>
<dbReference type="EMBL" id="JACCEL010000022">
    <property type="protein sequence ID" value="MBG9978894.1"/>
    <property type="molecule type" value="Genomic_DNA"/>
</dbReference>
<comment type="caution">
    <text evidence="2">The sequence shown here is derived from an EMBL/GenBank/DDBJ whole genome shotgun (WGS) entry which is preliminary data.</text>
</comment>
<dbReference type="SUPFAM" id="SSF82919">
    <property type="entry name" value="Zn-finger domain of Sec23/24"/>
    <property type="match status" value="1"/>
</dbReference>
<name>A0ABS0LKY6_9LACT</name>
<keyword evidence="3" id="KW-1185">Reference proteome</keyword>
<dbReference type="RefSeq" id="WP_197104944.1">
    <property type="nucleotide sequence ID" value="NZ_JBHSHQ010000045.1"/>
</dbReference>
<organism evidence="2 3">
    <name type="scientific">Ruoffia tabacinasalis</name>
    <dbReference type="NCBI Taxonomy" id="87458"/>
    <lineage>
        <taxon>Bacteria</taxon>
        <taxon>Bacillati</taxon>
        <taxon>Bacillota</taxon>
        <taxon>Bacilli</taxon>
        <taxon>Lactobacillales</taxon>
        <taxon>Aerococcaceae</taxon>
        <taxon>Ruoffia</taxon>
    </lineage>
</organism>